<evidence type="ECO:0000259" key="1">
    <source>
        <dbReference type="Pfam" id="PF12937"/>
    </source>
</evidence>
<proteinExistence type="predicted"/>
<dbReference type="VEuPathDB" id="FungiDB:PV09_08197"/>
<dbReference type="RefSeq" id="XP_016210179.1">
    <property type="nucleotide sequence ID" value="XM_016362059.1"/>
</dbReference>
<protein>
    <recommendedName>
        <fullName evidence="1">F-box domain-containing protein</fullName>
    </recommendedName>
</protein>
<name>A0A0D2A1V6_9PEZI</name>
<dbReference type="OrthoDB" id="4192220at2759"/>
<organism evidence="2 3">
    <name type="scientific">Verruconis gallopava</name>
    <dbReference type="NCBI Taxonomy" id="253628"/>
    <lineage>
        <taxon>Eukaryota</taxon>
        <taxon>Fungi</taxon>
        <taxon>Dikarya</taxon>
        <taxon>Ascomycota</taxon>
        <taxon>Pezizomycotina</taxon>
        <taxon>Dothideomycetes</taxon>
        <taxon>Pleosporomycetidae</taxon>
        <taxon>Venturiales</taxon>
        <taxon>Sympoventuriaceae</taxon>
        <taxon>Verruconis</taxon>
    </lineage>
</organism>
<sequence length="521" mass="59418">MQFSFFIISFLKIDETMVAGNSKHKVISSKFFAPNLFRNLFNVHSFGRSNKDNPASLRAKSMGNRRDSAVVHSQLSSHREISSPLPAPIIQLIFEALISEGDELSVRNSRLVCKEFDRIACSLFHTGSSISSLPDEILLGIFVAVRFNSSSKDPMSDLASSLRVSKQWYRVGMTVLYRHFVIDVNYQTALIQEDADFSSISRYNFIPSARFFDTTTKLWSQPWTTDGIGSWIHSLSIEIHFEDTERARHMQSITDVIRALPNIRTFSVRAAPLRQHSEIVRHKLSDILLSIPSSVVNFELDLQGRDDQFDPHLRQNTHFCETVGRILPQLRTLRLRLSTLCDSFLLPISRVEEKCPGLKALSITLYTRQFTQLYQCCSDRQWIPPATPATDFVDSLQSRIQNGGIFPNLKACSLICLRHDCSAPNTKSQRVICKTFEPRMKTWSKRAYFPIGGFRQPEYIQTDADGDDLETVMQGMENRTYGFYDLPKERMLTHCKETDVLLESAAAWTEDAFGARYPPNV</sequence>
<dbReference type="InterPro" id="IPR001810">
    <property type="entry name" value="F-box_dom"/>
</dbReference>
<keyword evidence="3" id="KW-1185">Reference proteome</keyword>
<gene>
    <name evidence="2" type="ORF">PV09_08197</name>
</gene>
<dbReference type="Gene3D" id="1.20.1280.50">
    <property type="match status" value="1"/>
</dbReference>
<evidence type="ECO:0000313" key="2">
    <source>
        <dbReference type="EMBL" id="KIW00310.1"/>
    </source>
</evidence>
<accession>A0A0D2A1V6</accession>
<dbReference type="InParanoid" id="A0A0D2A1V6"/>
<dbReference type="GeneID" id="27316170"/>
<dbReference type="STRING" id="253628.A0A0D2A1V6"/>
<dbReference type="Proteomes" id="UP000053259">
    <property type="component" value="Unassembled WGS sequence"/>
</dbReference>
<dbReference type="AlphaFoldDB" id="A0A0D2A1V6"/>
<dbReference type="EMBL" id="KN847565">
    <property type="protein sequence ID" value="KIW00310.1"/>
    <property type="molecule type" value="Genomic_DNA"/>
</dbReference>
<dbReference type="Pfam" id="PF12937">
    <property type="entry name" value="F-box-like"/>
    <property type="match status" value="1"/>
</dbReference>
<feature type="domain" description="F-box" evidence="1">
    <location>
        <begin position="130"/>
        <end position="182"/>
    </location>
</feature>
<dbReference type="HOGENOM" id="CLU_522961_0_0_1"/>
<evidence type="ECO:0000313" key="3">
    <source>
        <dbReference type="Proteomes" id="UP000053259"/>
    </source>
</evidence>
<reference evidence="2 3" key="1">
    <citation type="submission" date="2015-01" db="EMBL/GenBank/DDBJ databases">
        <title>The Genome Sequence of Ochroconis gallopava CBS43764.</title>
        <authorList>
            <consortium name="The Broad Institute Genomics Platform"/>
            <person name="Cuomo C."/>
            <person name="de Hoog S."/>
            <person name="Gorbushina A."/>
            <person name="Stielow B."/>
            <person name="Teixiera M."/>
            <person name="Abouelleil A."/>
            <person name="Chapman S.B."/>
            <person name="Priest M."/>
            <person name="Young S.K."/>
            <person name="Wortman J."/>
            <person name="Nusbaum C."/>
            <person name="Birren B."/>
        </authorList>
    </citation>
    <scope>NUCLEOTIDE SEQUENCE [LARGE SCALE GENOMIC DNA]</scope>
    <source>
        <strain evidence="2 3">CBS 43764</strain>
    </source>
</reference>